<dbReference type="InterPro" id="IPR009057">
    <property type="entry name" value="Homeodomain-like_sf"/>
</dbReference>
<gene>
    <name evidence="6" type="ORF">QIS99_31970</name>
</gene>
<keyword evidence="1" id="KW-0805">Transcription regulation</keyword>
<dbReference type="InterPro" id="IPR011075">
    <property type="entry name" value="TetR_C"/>
</dbReference>
<dbReference type="SUPFAM" id="SSF46689">
    <property type="entry name" value="Homeodomain-like"/>
    <property type="match status" value="1"/>
</dbReference>
<name>A0ABT6S437_9ACTN</name>
<sequence>MARPRTFDEERALEGAMRLFWEKGYEAASTQDLCTATGLGRSSIYNTFVSKHALFVRALGHYLDSMTDSQADILDDLTLPTLARLRQLFRRVIDTEESNRQEHLGIGCLGVNTSVELSLRDPEAAGLLQRDLERRLGTLRDVIASGQRAGEISRAREPREVALFLNATIGGLRISAQNGLDRTALESIAETALDALAP</sequence>
<feature type="DNA-binding region" description="H-T-H motif" evidence="4">
    <location>
        <begin position="29"/>
        <end position="48"/>
    </location>
</feature>
<dbReference type="InterPro" id="IPR001647">
    <property type="entry name" value="HTH_TetR"/>
</dbReference>
<evidence type="ECO:0000256" key="4">
    <source>
        <dbReference type="PROSITE-ProRule" id="PRU00335"/>
    </source>
</evidence>
<organism evidence="6 7">
    <name type="scientific">Streptomyces solicavernae</name>
    <dbReference type="NCBI Taxonomy" id="3043614"/>
    <lineage>
        <taxon>Bacteria</taxon>
        <taxon>Bacillati</taxon>
        <taxon>Actinomycetota</taxon>
        <taxon>Actinomycetes</taxon>
        <taxon>Kitasatosporales</taxon>
        <taxon>Streptomycetaceae</taxon>
        <taxon>Streptomyces</taxon>
    </lineage>
</organism>
<evidence type="ECO:0000313" key="7">
    <source>
        <dbReference type="Proteomes" id="UP001224661"/>
    </source>
</evidence>
<dbReference type="RefSeq" id="WP_282517260.1">
    <property type="nucleotide sequence ID" value="NZ_JASCIR010000079.1"/>
</dbReference>
<evidence type="ECO:0000256" key="1">
    <source>
        <dbReference type="ARBA" id="ARBA00023015"/>
    </source>
</evidence>
<dbReference type="PANTHER" id="PTHR47506">
    <property type="entry name" value="TRANSCRIPTIONAL REGULATORY PROTEIN"/>
    <property type="match status" value="1"/>
</dbReference>
<comment type="caution">
    <text evidence="6">The sequence shown here is derived from an EMBL/GenBank/DDBJ whole genome shotgun (WGS) entry which is preliminary data.</text>
</comment>
<keyword evidence="3" id="KW-0804">Transcription</keyword>
<dbReference type="Pfam" id="PF00440">
    <property type="entry name" value="TetR_N"/>
    <property type="match status" value="1"/>
</dbReference>
<reference evidence="6 7" key="1">
    <citation type="submission" date="2023-05" db="EMBL/GenBank/DDBJ databases">
        <title>Draft genome sequence of Streptomyces sp. B-S-A8 isolated from a cave soil in Thailand.</title>
        <authorList>
            <person name="Chamroensaksri N."/>
            <person name="Muangham S."/>
        </authorList>
    </citation>
    <scope>NUCLEOTIDE SEQUENCE [LARGE SCALE GENOMIC DNA]</scope>
    <source>
        <strain evidence="6 7">B-S-A8</strain>
    </source>
</reference>
<evidence type="ECO:0000256" key="2">
    <source>
        <dbReference type="ARBA" id="ARBA00023125"/>
    </source>
</evidence>
<accession>A0ABT6S437</accession>
<dbReference type="PRINTS" id="PR00455">
    <property type="entry name" value="HTHTETR"/>
</dbReference>
<dbReference type="PROSITE" id="PS50977">
    <property type="entry name" value="HTH_TETR_2"/>
    <property type="match status" value="1"/>
</dbReference>
<dbReference type="InterPro" id="IPR036271">
    <property type="entry name" value="Tet_transcr_reg_TetR-rel_C_sf"/>
</dbReference>
<feature type="domain" description="HTH tetR-type" evidence="5">
    <location>
        <begin position="6"/>
        <end position="66"/>
    </location>
</feature>
<dbReference type="Gene3D" id="1.10.357.10">
    <property type="entry name" value="Tetracycline Repressor, domain 2"/>
    <property type="match status" value="1"/>
</dbReference>
<keyword evidence="7" id="KW-1185">Reference proteome</keyword>
<evidence type="ECO:0000256" key="3">
    <source>
        <dbReference type="ARBA" id="ARBA00023163"/>
    </source>
</evidence>
<dbReference type="SUPFAM" id="SSF48498">
    <property type="entry name" value="Tetracyclin repressor-like, C-terminal domain"/>
    <property type="match status" value="1"/>
</dbReference>
<dbReference type="EMBL" id="JASCIR010000079">
    <property type="protein sequence ID" value="MDI3390773.1"/>
    <property type="molecule type" value="Genomic_DNA"/>
</dbReference>
<evidence type="ECO:0000313" key="6">
    <source>
        <dbReference type="EMBL" id="MDI3390773.1"/>
    </source>
</evidence>
<protein>
    <submittedName>
        <fullName evidence="6">TetR/AcrR family transcriptional regulator</fullName>
    </submittedName>
</protein>
<evidence type="ECO:0000259" key="5">
    <source>
        <dbReference type="PROSITE" id="PS50977"/>
    </source>
</evidence>
<proteinExistence type="predicted"/>
<dbReference type="PANTHER" id="PTHR47506:SF1">
    <property type="entry name" value="HTH-TYPE TRANSCRIPTIONAL REGULATOR YJDC"/>
    <property type="match status" value="1"/>
</dbReference>
<dbReference type="Gene3D" id="1.10.10.60">
    <property type="entry name" value="Homeodomain-like"/>
    <property type="match status" value="1"/>
</dbReference>
<keyword evidence="2 4" id="KW-0238">DNA-binding</keyword>
<dbReference type="Pfam" id="PF16925">
    <property type="entry name" value="TetR_C_13"/>
    <property type="match status" value="1"/>
</dbReference>
<dbReference type="Proteomes" id="UP001224661">
    <property type="component" value="Unassembled WGS sequence"/>
</dbReference>